<dbReference type="Proteomes" id="UP000218231">
    <property type="component" value="Unassembled WGS sequence"/>
</dbReference>
<comment type="caution">
    <text evidence="2">The sequence shown here is derived from an EMBL/GenBank/DDBJ whole genome shotgun (WGS) entry which is preliminary data.</text>
</comment>
<feature type="compositionally biased region" description="Basic and acidic residues" evidence="1">
    <location>
        <begin position="39"/>
        <end position="55"/>
    </location>
</feature>
<protein>
    <submittedName>
        <fullName evidence="2">Uncharacterized protein</fullName>
    </submittedName>
</protein>
<name>A0A2A2KVG8_9BILA</name>
<reference evidence="2 3" key="1">
    <citation type="journal article" date="2017" name="Curr. Biol.">
        <title>Genome architecture and evolution of a unichromosomal asexual nematode.</title>
        <authorList>
            <person name="Fradin H."/>
            <person name="Zegar C."/>
            <person name="Gutwein M."/>
            <person name="Lucas J."/>
            <person name="Kovtun M."/>
            <person name="Corcoran D."/>
            <person name="Baugh L.R."/>
            <person name="Kiontke K."/>
            <person name="Gunsalus K."/>
            <person name="Fitch D.H."/>
            <person name="Piano F."/>
        </authorList>
    </citation>
    <scope>NUCLEOTIDE SEQUENCE [LARGE SCALE GENOMIC DNA]</scope>
    <source>
        <strain evidence="2">PF1309</strain>
    </source>
</reference>
<evidence type="ECO:0000256" key="1">
    <source>
        <dbReference type="SAM" id="MobiDB-lite"/>
    </source>
</evidence>
<gene>
    <name evidence="2" type="ORF">WR25_19984</name>
</gene>
<feature type="region of interest" description="Disordered" evidence="1">
    <location>
        <begin position="23"/>
        <end position="63"/>
    </location>
</feature>
<dbReference type="EMBL" id="LIAE01007650">
    <property type="protein sequence ID" value="PAV77857.1"/>
    <property type="molecule type" value="Genomic_DNA"/>
</dbReference>
<evidence type="ECO:0000313" key="3">
    <source>
        <dbReference type="Proteomes" id="UP000218231"/>
    </source>
</evidence>
<evidence type="ECO:0000313" key="2">
    <source>
        <dbReference type="EMBL" id="PAV77857.1"/>
    </source>
</evidence>
<proteinExistence type="predicted"/>
<dbReference type="AlphaFoldDB" id="A0A2A2KVG8"/>
<sequence length="86" mass="9483">MTKGVWKIYRSRRAESLLEMESGEMSKWGMGGGTEQDAEEKRNSVDEGKKADKGEVFAATLTGRTASQRRDAWAVRRGSASKSANL</sequence>
<keyword evidence="3" id="KW-1185">Reference proteome</keyword>
<accession>A0A2A2KVG8</accession>
<organism evidence="2 3">
    <name type="scientific">Diploscapter pachys</name>
    <dbReference type="NCBI Taxonomy" id="2018661"/>
    <lineage>
        <taxon>Eukaryota</taxon>
        <taxon>Metazoa</taxon>
        <taxon>Ecdysozoa</taxon>
        <taxon>Nematoda</taxon>
        <taxon>Chromadorea</taxon>
        <taxon>Rhabditida</taxon>
        <taxon>Rhabditina</taxon>
        <taxon>Rhabditomorpha</taxon>
        <taxon>Rhabditoidea</taxon>
        <taxon>Rhabditidae</taxon>
        <taxon>Diploscapter</taxon>
    </lineage>
</organism>